<evidence type="ECO:0000313" key="2">
    <source>
        <dbReference type="Proteomes" id="UP000217895"/>
    </source>
</evidence>
<dbReference type="EMBL" id="AP018203">
    <property type="protein sequence ID" value="BAY58635.1"/>
    <property type="molecule type" value="Genomic_DNA"/>
</dbReference>
<accession>A0A1Z4JPD4</accession>
<evidence type="ECO:0000313" key="1">
    <source>
        <dbReference type="EMBL" id="BAY58635.1"/>
    </source>
</evidence>
<name>A0A1Z4JPD4_LEPBY</name>
<sequence length="83" mass="9015">MRRLETILAVSKSLLSGVGIKSSTGLILLNPFPVALREFLMTTILQGGSEHPPVVYFPVLSQILLEPVNAEIQSARTAVRNDV</sequence>
<dbReference type="Proteomes" id="UP000217895">
    <property type="component" value="Chromosome"/>
</dbReference>
<dbReference type="AlphaFoldDB" id="A0A1Z4JPD4"/>
<reference evidence="1 2" key="1">
    <citation type="submission" date="2017-06" db="EMBL/GenBank/DDBJ databases">
        <title>Genome sequencing of cyanobaciteial culture collection at National Institute for Environmental Studies (NIES).</title>
        <authorList>
            <person name="Hirose Y."/>
            <person name="Shimura Y."/>
            <person name="Fujisawa T."/>
            <person name="Nakamura Y."/>
            <person name="Kawachi M."/>
        </authorList>
    </citation>
    <scope>NUCLEOTIDE SEQUENCE [LARGE SCALE GENOMIC DNA]</scope>
    <source>
        <strain evidence="1 2">NIES-2135</strain>
    </source>
</reference>
<organism evidence="1 2">
    <name type="scientific">Leptolyngbya boryana NIES-2135</name>
    <dbReference type="NCBI Taxonomy" id="1973484"/>
    <lineage>
        <taxon>Bacteria</taxon>
        <taxon>Bacillati</taxon>
        <taxon>Cyanobacteriota</taxon>
        <taxon>Cyanophyceae</taxon>
        <taxon>Leptolyngbyales</taxon>
        <taxon>Leptolyngbyaceae</taxon>
        <taxon>Leptolyngbya group</taxon>
        <taxon>Leptolyngbya</taxon>
    </lineage>
</organism>
<proteinExistence type="predicted"/>
<gene>
    <name evidence="1" type="ORF">NIES2135_55080</name>
</gene>
<protein>
    <submittedName>
        <fullName evidence="1">Uncharacterized protein</fullName>
    </submittedName>
</protein>
<keyword evidence="2" id="KW-1185">Reference proteome</keyword>